<name>J6HDX5_9FIRM</name>
<keyword evidence="2" id="KW-0732">Signal</keyword>
<evidence type="ECO:0000256" key="2">
    <source>
        <dbReference type="SAM" id="SignalP"/>
    </source>
</evidence>
<sequence>MKNKSKILFIFMILLTMLFTACTSTNQKEVKPDDSKTQQGEIKTDEGKSSSDSKVNIVFRDGVTALTLAKMMDEKAIENINYDMVASPDVLTSKVLNKEADIAIVPSNFAATAYNKGLGYKIVGTSVWGNAYILSKDESVKTLADIKGKKLTLFAKGLTPDLMTRFALKSNGIDPDKDVEMEYLSSPTEIAPAFLGGKADIVVAPEPMATAITLKDEKAVRLASLNEEAKKAGMENGYPQATLIVKEELIEKDKDLVDTIIASYENSIKWAVENKEGLATLSEMYELGVQKPAVIKGLENMNIGNFVITSTKDYDKYFEILKEDNPQNIGGKIPDLNAYYEK</sequence>
<evidence type="ECO:0000313" key="6">
    <source>
        <dbReference type="Proteomes" id="UP000005244"/>
    </source>
</evidence>
<evidence type="ECO:0000256" key="1">
    <source>
        <dbReference type="SAM" id="MobiDB-lite"/>
    </source>
</evidence>
<dbReference type="PROSITE" id="PS51257">
    <property type="entry name" value="PROKAR_LIPOPROTEIN"/>
    <property type="match status" value="1"/>
</dbReference>
<feature type="signal peptide" evidence="2">
    <location>
        <begin position="1"/>
        <end position="21"/>
    </location>
</feature>
<feature type="domain" description="SsuA/THI5-like" evidence="3">
    <location>
        <begin position="90"/>
        <end position="274"/>
    </location>
</feature>
<dbReference type="OrthoDB" id="9814375at2"/>
<dbReference type="InterPro" id="IPR027024">
    <property type="entry name" value="UCP027386_ABC_sbc_TM0202"/>
</dbReference>
<accession>J6HDX5</accession>
<dbReference type="Proteomes" id="UP000005244">
    <property type="component" value="Unassembled WGS sequence"/>
</dbReference>
<dbReference type="HOGENOM" id="CLU_062584_0_0_9"/>
<dbReference type="Proteomes" id="UP000017818">
    <property type="component" value="Unassembled WGS sequence"/>
</dbReference>
<protein>
    <submittedName>
        <fullName evidence="5">NMT1/THI5-like protein</fullName>
    </submittedName>
</protein>
<comment type="caution">
    <text evidence="5">The sequence shown here is derived from an EMBL/GenBank/DDBJ whole genome shotgun (WGS) entry which is preliminary data.</text>
</comment>
<dbReference type="AlphaFoldDB" id="J6HDX5"/>
<feature type="compositionally biased region" description="Basic and acidic residues" evidence="1">
    <location>
        <begin position="28"/>
        <end position="51"/>
    </location>
</feature>
<dbReference type="InterPro" id="IPR015168">
    <property type="entry name" value="SsuA/THI5"/>
</dbReference>
<feature type="region of interest" description="Disordered" evidence="1">
    <location>
        <begin position="28"/>
        <end position="52"/>
    </location>
</feature>
<organism evidence="5 6">
    <name type="scientific">Peptoanaerobacter stomatis</name>
    <dbReference type="NCBI Taxonomy" id="796937"/>
    <lineage>
        <taxon>Bacteria</taxon>
        <taxon>Bacillati</taxon>
        <taxon>Bacillota</taxon>
        <taxon>Clostridia</taxon>
        <taxon>Peptostreptococcales</taxon>
        <taxon>Filifactoraceae</taxon>
        <taxon>Peptoanaerobacter</taxon>
    </lineage>
</organism>
<dbReference type="PANTHER" id="PTHR30024:SF46">
    <property type="entry name" value="ABC TRANSPORTER, SUBSTRATE-BINDING LIPOPROTEIN"/>
    <property type="match status" value="1"/>
</dbReference>
<evidence type="ECO:0000313" key="7">
    <source>
        <dbReference type="Proteomes" id="UP000017818"/>
    </source>
</evidence>
<dbReference type="PIRSF" id="PIRSF027386">
    <property type="entry name" value="UCP027386_ABC_sbc_TM0202"/>
    <property type="match status" value="1"/>
</dbReference>
<dbReference type="PANTHER" id="PTHR30024">
    <property type="entry name" value="ALIPHATIC SULFONATES-BINDING PROTEIN-RELATED"/>
    <property type="match status" value="1"/>
</dbReference>
<reference evidence="5 6" key="2">
    <citation type="submission" date="2012-07" db="EMBL/GenBank/DDBJ databases">
        <authorList>
            <person name="Durkin A.S."/>
            <person name="McCorrison J."/>
            <person name="Torralba M."/>
            <person name="Gillis M."/>
            <person name="Methe B."/>
            <person name="Sutton G."/>
            <person name="Nelson K.E."/>
        </authorList>
    </citation>
    <scope>NUCLEOTIDE SEQUENCE [LARGE SCALE GENOMIC DNA]</scope>
    <source>
        <strain evidence="5 6">OBRC8</strain>
    </source>
</reference>
<dbReference type="Gene3D" id="3.40.190.10">
    <property type="entry name" value="Periplasmic binding protein-like II"/>
    <property type="match status" value="2"/>
</dbReference>
<dbReference type="EMBL" id="ALNK01000032">
    <property type="protein sequence ID" value="EJU20978.1"/>
    <property type="molecule type" value="Genomic_DNA"/>
</dbReference>
<dbReference type="RefSeq" id="WP_009527805.1">
    <property type="nucleotide sequence ID" value="NZ_ALNK01000032.1"/>
</dbReference>
<proteinExistence type="predicted"/>
<feature type="chain" id="PRO_5038286732" evidence="2">
    <location>
        <begin position="22"/>
        <end position="342"/>
    </location>
</feature>
<dbReference type="PATRIC" id="fig|796939.3.peg.332"/>
<reference evidence="4 7" key="1">
    <citation type="submission" date="2012-05" db="EMBL/GenBank/DDBJ databases">
        <title>The Genome Sequence of Eubacteriaceae bacterium CM2.</title>
        <authorList>
            <consortium name="The Broad Institute Genome Sequencing Platform"/>
            <person name="Earl A."/>
            <person name="Ward D."/>
            <person name="Feldgarden M."/>
            <person name="Gevers D."/>
            <person name="Sizova M."/>
            <person name="Hazen A."/>
            <person name="Epstein S."/>
            <person name="Walker B."/>
            <person name="Young S.K."/>
            <person name="Zeng Q."/>
            <person name="Gargeya S."/>
            <person name="Fitzgerald M."/>
            <person name="Haas B."/>
            <person name="Abouelleil A."/>
            <person name="Alvarado L."/>
            <person name="Arachchi H.M."/>
            <person name="Berlin A."/>
            <person name="Chapman S.B."/>
            <person name="Goldberg J."/>
            <person name="Griggs A."/>
            <person name="Gujja S."/>
            <person name="Hansen M."/>
            <person name="Howarth C."/>
            <person name="Imamovic A."/>
            <person name="Larimer J."/>
            <person name="McCowen C."/>
            <person name="Montmayeur A."/>
            <person name="Murphy C."/>
            <person name="Neiman D."/>
            <person name="Pearson M."/>
            <person name="Priest M."/>
            <person name="Roberts A."/>
            <person name="Saif S."/>
            <person name="Shea T."/>
            <person name="Sisk P."/>
            <person name="Sykes S."/>
            <person name="Wortman J."/>
            <person name="Nusbaum C."/>
            <person name="Birren B."/>
        </authorList>
    </citation>
    <scope>NUCLEOTIDE SEQUENCE [LARGE SCALE GENOMIC DNA]</scope>
    <source>
        <strain evidence="4 7">CM2</strain>
    </source>
</reference>
<dbReference type="EMBL" id="AFZF02000009">
    <property type="protein sequence ID" value="EHL18603.1"/>
    <property type="molecule type" value="Genomic_DNA"/>
</dbReference>
<dbReference type="Pfam" id="PF09084">
    <property type="entry name" value="NMT1"/>
    <property type="match status" value="1"/>
</dbReference>
<accession>V9HRZ6</accession>
<dbReference type="SUPFAM" id="SSF53850">
    <property type="entry name" value="Periplasmic binding protein-like II"/>
    <property type="match status" value="1"/>
</dbReference>
<keyword evidence="6" id="KW-1185">Reference proteome</keyword>
<gene>
    <name evidence="5" type="ORF">HMPREF1143_0447</name>
    <name evidence="4" type="ORF">HMPREF9630_00328</name>
</gene>
<evidence type="ECO:0000313" key="5">
    <source>
        <dbReference type="EMBL" id="EJU20978.1"/>
    </source>
</evidence>
<evidence type="ECO:0000313" key="4">
    <source>
        <dbReference type="EMBL" id="EHL18603.1"/>
    </source>
</evidence>
<evidence type="ECO:0000259" key="3">
    <source>
        <dbReference type="Pfam" id="PF09084"/>
    </source>
</evidence>